<proteinExistence type="predicted"/>
<protein>
    <submittedName>
        <fullName evidence="1">Uncharacterized protein</fullName>
    </submittedName>
</protein>
<evidence type="ECO:0000313" key="1">
    <source>
        <dbReference type="EMBL" id="JAD43559.1"/>
    </source>
</evidence>
<dbReference type="EMBL" id="GBRH01254336">
    <property type="protein sequence ID" value="JAD43559.1"/>
    <property type="molecule type" value="Transcribed_RNA"/>
</dbReference>
<name>A0A0A8ZW19_ARUDO</name>
<accession>A0A0A8ZW19</accession>
<sequence>MYVWIATYLFHSDAKFCSESILLILHAKFAKMCSGRWLIVYVGNDHEPYAIAIDT</sequence>
<reference evidence="1" key="1">
    <citation type="submission" date="2014-09" db="EMBL/GenBank/DDBJ databases">
        <authorList>
            <person name="Magalhaes I.L.F."/>
            <person name="Oliveira U."/>
            <person name="Santos F.R."/>
            <person name="Vidigal T.H.D.A."/>
            <person name="Brescovit A.D."/>
            <person name="Santos A.J."/>
        </authorList>
    </citation>
    <scope>NUCLEOTIDE SEQUENCE</scope>
    <source>
        <tissue evidence="1">Shoot tissue taken approximately 20 cm above the soil surface</tissue>
    </source>
</reference>
<dbReference type="AlphaFoldDB" id="A0A0A8ZW19"/>
<reference evidence="1" key="2">
    <citation type="journal article" date="2015" name="Data Brief">
        <title>Shoot transcriptome of the giant reed, Arundo donax.</title>
        <authorList>
            <person name="Barrero R.A."/>
            <person name="Guerrero F.D."/>
            <person name="Moolhuijzen P."/>
            <person name="Goolsby J.A."/>
            <person name="Tidwell J."/>
            <person name="Bellgard S.E."/>
            <person name="Bellgard M.I."/>
        </authorList>
    </citation>
    <scope>NUCLEOTIDE SEQUENCE</scope>
    <source>
        <tissue evidence="1">Shoot tissue taken approximately 20 cm above the soil surface</tissue>
    </source>
</reference>
<organism evidence="1">
    <name type="scientific">Arundo donax</name>
    <name type="common">Giant reed</name>
    <name type="synonym">Donax arundinaceus</name>
    <dbReference type="NCBI Taxonomy" id="35708"/>
    <lineage>
        <taxon>Eukaryota</taxon>
        <taxon>Viridiplantae</taxon>
        <taxon>Streptophyta</taxon>
        <taxon>Embryophyta</taxon>
        <taxon>Tracheophyta</taxon>
        <taxon>Spermatophyta</taxon>
        <taxon>Magnoliopsida</taxon>
        <taxon>Liliopsida</taxon>
        <taxon>Poales</taxon>
        <taxon>Poaceae</taxon>
        <taxon>PACMAD clade</taxon>
        <taxon>Arundinoideae</taxon>
        <taxon>Arundineae</taxon>
        <taxon>Arundo</taxon>
    </lineage>
</organism>